<dbReference type="AlphaFoldDB" id="N1MSA0"/>
<dbReference type="Proteomes" id="UP000013201">
    <property type="component" value="Unassembled WGS sequence"/>
</dbReference>
<dbReference type="EMBL" id="CAVK010000208">
    <property type="protein sequence ID" value="CCW19599.1"/>
    <property type="molecule type" value="Genomic_DNA"/>
</dbReference>
<name>N1MSA0_9SPHN</name>
<evidence type="ECO:0000256" key="1">
    <source>
        <dbReference type="SAM" id="MobiDB-lite"/>
    </source>
</evidence>
<protein>
    <submittedName>
        <fullName evidence="2">Uncharacterized protein</fullName>
    </submittedName>
</protein>
<keyword evidence="3" id="KW-1185">Reference proteome</keyword>
<evidence type="ECO:0000313" key="3">
    <source>
        <dbReference type="Proteomes" id="UP000013201"/>
    </source>
</evidence>
<evidence type="ECO:0000313" key="2">
    <source>
        <dbReference type="EMBL" id="CCW19599.1"/>
    </source>
</evidence>
<organism evidence="2 3">
    <name type="scientific">Sphingobium indicum BiD32</name>
    <dbReference type="NCBI Taxonomy" id="1301087"/>
    <lineage>
        <taxon>Bacteria</taxon>
        <taxon>Pseudomonadati</taxon>
        <taxon>Pseudomonadota</taxon>
        <taxon>Alphaproteobacteria</taxon>
        <taxon>Sphingomonadales</taxon>
        <taxon>Sphingomonadaceae</taxon>
        <taxon>Sphingobium</taxon>
    </lineage>
</organism>
<reference evidence="3" key="2">
    <citation type="submission" date="2013-04" db="EMBL/GenBank/DDBJ databases">
        <title>Bisphenol A degrading Sphingobium sp. strain BiD32.</title>
        <authorList>
            <person name="Nielsen J.L."/>
            <person name="Zhou N.A."/>
            <person name="Kjeldal H."/>
        </authorList>
    </citation>
    <scope>NUCLEOTIDE SEQUENCE [LARGE SCALE GENOMIC DNA]</scope>
    <source>
        <strain evidence="3">BiD32</strain>
    </source>
</reference>
<sequence>MAHRGAQAVTIGPAPGSRDQHPANRRRVEFHQLRHGIVNEGLGLIGRSRNGEAVPVRNARAARKQESH</sequence>
<comment type="caution">
    <text evidence="2">The sequence shown here is derived from an EMBL/GenBank/DDBJ whole genome shotgun (WGS) entry which is preliminary data.</text>
</comment>
<feature type="region of interest" description="Disordered" evidence="1">
    <location>
        <begin position="1"/>
        <end position="22"/>
    </location>
</feature>
<gene>
    <name evidence="2" type="ORF">EBBID32_39680</name>
</gene>
<accession>N1MSA0</accession>
<proteinExistence type="predicted"/>
<reference evidence="2 3" key="1">
    <citation type="submission" date="2013-03" db="EMBL/GenBank/DDBJ databases">
        <authorList>
            <person name="Le V."/>
        </authorList>
    </citation>
    <scope>NUCLEOTIDE SEQUENCE [LARGE SCALE GENOMIC DNA]</scope>
    <source>
        <strain evidence="2 3">BiD32</strain>
    </source>
</reference>